<evidence type="ECO:0000313" key="2">
    <source>
        <dbReference type="EMBL" id="NMO13617.1"/>
    </source>
</evidence>
<comment type="caution">
    <text evidence="2">The sequence shown here is derived from an EMBL/GenBank/DDBJ whole genome shotgun (WGS) entry which is preliminary data.</text>
</comment>
<dbReference type="InterPro" id="IPR024623">
    <property type="entry name" value="YtxH"/>
</dbReference>
<feature type="transmembrane region" description="Helical" evidence="1">
    <location>
        <begin position="64"/>
        <end position="85"/>
    </location>
</feature>
<dbReference type="RefSeq" id="WP_169342898.1">
    <property type="nucleotide sequence ID" value="NZ_JABBJJ010000005.1"/>
</dbReference>
<gene>
    <name evidence="2" type="ORF">HG543_01895</name>
</gene>
<dbReference type="EMBL" id="JABBJJ010000005">
    <property type="protein sequence ID" value="NMO13617.1"/>
    <property type="molecule type" value="Genomic_DNA"/>
</dbReference>
<keyword evidence="3" id="KW-1185">Reference proteome</keyword>
<reference evidence="2 3" key="1">
    <citation type="submission" date="2020-04" db="EMBL/GenBank/DDBJ databases">
        <title>Draft genome of Pyxidicoccus fallax type strain.</title>
        <authorList>
            <person name="Whitworth D.E."/>
        </authorList>
    </citation>
    <scope>NUCLEOTIDE SEQUENCE [LARGE SCALE GENOMIC DNA]</scope>
    <source>
        <strain evidence="2 3">DSM 14698</strain>
    </source>
</reference>
<protein>
    <submittedName>
        <fullName evidence="2">YtxH domain-containing protein</fullName>
    </submittedName>
</protein>
<sequence>MFAAKKTKWMAKGLAKSDLVRKLVAQKLINDLPRAAKDTWDDFDPDDVLRLVGLTTYKPARTGAGGLGAFLIGVAAGGVAALLLAPKTGTELRTTVKDKAMGYMNKQNVNMGSEKTASA</sequence>
<dbReference type="Pfam" id="PF12732">
    <property type="entry name" value="YtxH"/>
    <property type="match status" value="1"/>
</dbReference>
<keyword evidence="1" id="KW-0812">Transmembrane</keyword>
<accession>A0A848L566</accession>
<keyword evidence="1" id="KW-0472">Membrane</keyword>
<keyword evidence="1" id="KW-1133">Transmembrane helix</keyword>
<evidence type="ECO:0000256" key="1">
    <source>
        <dbReference type="SAM" id="Phobius"/>
    </source>
</evidence>
<proteinExistence type="predicted"/>
<dbReference type="Proteomes" id="UP000518300">
    <property type="component" value="Unassembled WGS sequence"/>
</dbReference>
<name>A0A848L566_9BACT</name>
<evidence type="ECO:0000313" key="3">
    <source>
        <dbReference type="Proteomes" id="UP000518300"/>
    </source>
</evidence>
<dbReference type="AlphaFoldDB" id="A0A848L566"/>
<organism evidence="2 3">
    <name type="scientific">Pyxidicoccus fallax</name>
    <dbReference type="NCBI Taxonomy" id="394095"/>
    <lineage>
        <taxon>Bacteria</taxon>
        <taxon>Pseudomonadati</taxon>
        <taxon>Myxococcota</taxon>
        <taxon>Myxococcia</taxon>
        <taxon>Myxococcales</taxon>
        <taxon>Cystobacterineae</taxon>
        <taxon>Myxococcaceae</taxon>
        <taxon>Pyxidicoccus</taxon>
    </lineage>
</organism>